<evidence type="ECO:0000313" key="5">
    <source>
        <dbReference type="Proteomes" id="UP001180020"/>
    </source>
</evidence>
<keyword evidence="2 4" id="KW-0808">Transferase</keyword>
<dbReference type="SUPFAM" id="SSF52777">
    <property type="entry name" value="CoA-dependent acyltransferases"/>
    <property type="match status" value="1"/>
</dbReference>
<protein>
    <submittedName>
        <fullName evidence="4">Omega-hydroxypalmitate O-feruloyl transferase</fullName>
    </submittedName>
</protein>
<dbReference type="InterPro" id="IPR023213">
    <property type="entry name" value="CAT-like_dom_sf"/>
</dbReference>
<keyword evidence="3" id="KW-0012">Acyltransferase</keyword>
<gene>
    <name evidence="4" type="primary">HHT1</name>
    <name evidence="4" type="ORF">QJS10_CPB22g00558</name>
</gene>
<proteinExistence type="inferred from homology"/>
<reference evidence="4" key="1">
    <citation type="journal article" date="2023" name="Nat. Commun.">
        <title>Diploid and tetraploid genomes of Acorus and the evolution of monocots.</title>
        <authorList>
            <person name="Ma L."/>
            <person name="Liu K.W."/>
            <person name="Li Z."/>
            <person name="Hsiao Y.Y."/>
            <person name="Qi Y."/>
            <person name="Fu T."/>
            <person name="Tang G.D."/>
            <person name="Zhang D."/>
            <person name="Sun W.H."/>
            <person name="Liu D.K."/>
            <person name="Li Y."/>
            <person name="Chen G.Z."/>
            <person name="Liu X.D."/>
            <person name="Liao X.Y."/>
            <person name="Jiang Y.T."/>
            <person name="Yu X."/>
            <person name="Hao Y."/>
            <person name="Huang J."/>
            <person name="Zhao X.W."/>
            <person name="Ke S."/>
            <person name="Chen Y.Y."/>
            <person name="Wu W.L."/>
            <person name="Hsu J.L."/>
            <person name="Lin Y.F."/>
            <person name="Huang M.D."/>
            <person name="Li C.Y."/>
            <person name="Huang L."/>
            <person name="Wang Z.W."/>
            <person name="Zhao X."/>
            <person name="Zhong W.Y."/>
            <person name="Peng D.H."/>
            <person name="Ahmad S."/>
            <person name="Lan S."/>
            <person name="Zhang J.S."/>
            <person name="Tsai W.C."/>
            <person name="Van de Peer Y."/>
            <person name="Liu Z.J."/>
        </authorList>
    </citation>
    <scope>NUCLEOTIDE SEQUENCE</scope>
    <source>
        <strain evidence="4">CP</strain>
    </source>
</reference>
<name>A0AAV9C0C3_ACOCL</name>
<dbReference type="PANTHER" id="PTHR31642:SF113">
    <property type="entry name" value="OS01G0924933 PROTEIN"/>
    <property type="match status" value="1"/>
</dbReference>
<accession>A0AAV9C0C3</accession>
<keyword evidence="5" id="KW-1185">Reference proteome</keyword>
<dbReference type="InterPro" id="IPR050317">
    <property type="entry name" value="Plant_Fungal_Acyltransferase"/>
</dbReference>
<dbReference type="PANTHER" id="PTHR31642">
    <property type="entry name" value="TRICHOTHECENE 3-O-ACETYLTRANSFERASE"/>
    <property type="match status" value="1"/>
</dbReference>
<dbReference type="Proteomes" id="UP001180020">
    <property type="component" value="Unassembled WGS sequence"/>
</dbReference>
<evidence type="ECO:0000256" key="3">
    <source>
        <dbReference type="ARBA" id="ARBA00023315"/>
    </source>
</evidence>
<evidence type="ECO:0000313" key="4">
    <source>
        <dbReference type="EMBL" id="KAK1281836.1"/>
    </source>
</evidence>
<dbReference type="AlphaFoldDB" id="A0AAV9C0C3"/>
<comment type="similarity">
    <text evidence="1">Belongs to the plant acyltransferase family.</text>
</comment>
<dbReference type="GO" id="GO:0016747">
    <property type="term" value="F:acyltransferase activity, transferring groups other than amino-acyl groups"/>
    <property type="evidence" value="ECO:0007669"/>
    <property type="project" value="TreeGrafter"/>
</dbReference>
<organism evidence="4 5">
    <name type="scientific">Acorus calamus</name>
    <name type="common">Sweet flag</name>
    <dbReference type="NCBI Taxonomy" id="4465"/>
    <lineage>
        <taxon>Eukaryota</taxon>
        <taxon>Viridiplantae</taxon>
        <taxon>Streptophyta</taxon>
        <taxon>Embryophyta</taxon>
        <taxon>Tracheophyta</taxon>
        <taxon>Spermatophyta</taxon>
        <taxon>Magnoliopsida</taxon>
        <taxon>Liliopsida</taxon>
        <taxon>Acoraceae</taxon>
        <taxon>Acorus</taxon>
    </lineage>
</organism>
<dbReference type="Gene3D" id="3.30.559.10">
    <property type="entry name" value="Chloramphenicol acetyltransferase-like domain"/>
    <property type="match status" value="2"/>
</dbReference>
<evidence type="ECO:0000256" key="1">
    <source>
        <dbReference type="ARBA" id="ARBA00009861"/>
    </source>
</evidence>
<reference evidence="4" key="2">
    <citation type="submission" date="2023-06" db="EMBL/GenBank/DDBJ databases">
        <authorList>
            <person name="Ma L."/>
            <person name="Liu K.-W."/>
            <person name="Li Z."/>
            <person name="Hsiao Y.-Y."/>
            <person name="Qi Y."/>
            <person name="Fu T."/>
            <person name="Tang G."/>
            <person name="Zhang D."/>
            <person name="Sun W.-H."/>
            <person name="Liu D.-K."/>
            <person name="Li Y."/>
            <person name="Chen G.-Z."/>
            <person name="Liu X.-D."/>
            <person name="Liao X.-Y."/>
            <person name="Jiang Y.-T."/>
            <person name="Yu X."/>
            <person name="Hao Y."/>
            <person name="Huang J."/>
            <person name="Zhao X.-W."/>
            <person name="Ke S."/>
            <person name="Chen Y.-Y."/>
            <person name="Wu W.-L."/>
            <person name="Hsu J.-L."/>
            <person name="Lin Y.-F."/>
            <person name="Huang M.-D."/>
            <person name="Li C.-Y."/>
            <person name="Huang L."/>
            <person name="Wang Z.-W."/>
            <person name="Zhao X."/>
            <person name="Zhong W.-Y."/>
            <person name="Peng D.-H."/>
            <person name="Ahmad S."/>
            <person name="Lan S."/>
            <person name="Zhang J.-S."/>
            <person name="Tsai W.-C."/>
            <person name="Van De Peer Y."/>
            <person name="Liu Z.-J."/>
        </authorList>
    </citation>
    <scope>NUCLEOTIDE SEQUENCE</scope>
    <source>
        <strain evidence="4">CP</strain>
        <tissue evidence="4">Leaves</tissue>
    </source>
</reference>
<dbReference type="Pfam" id="PF02458">
    <property type="entry name" value="Transferase"/>
    <property type="match status" value="1"/>
</dbReference>
<comment type="caution">
    <text evidence="4">The sequence shown here is derived from an EMBL/GenBank/DDBJ whole genome shotgun (WGS) entry which is preliminary data.</text>
</comment>
<dbReference type="EMBL" id="JAUJYO010000022">
    <property type="protein sequence ID" value="KAK1281836.1"/>
    <property type="molecule type" value="Genomic_DNA"/>
</dbReference>
<evidence type="ECO:0000256" key="2">
    <source>
        <dbReference type="ARBA" id="ARBA00022679"/>
    </source>
</evidence>
<sequence length="337" mass="36590">MQIHHSDPIRVPPASDTPRTPYFLSNLDQNLAVMVRTVYCFSGSRARARARGVNAVCAFDALKRALSRVLVLYYPLAGRLAVGADGKLYVECTGESAVMVEAEADCALEEVGDGVARLGRLVFYVADAQSVLEVPLLVAQVTKFKCGGFTLGLAMSHCMLDGVAAMDFINSWSEATCGLPPSLPPFLDRTLLKSCDPPLIDHRHHPHLEFTEIDDVSNTRALYASQPLLHRSFPFDPAKLARVKSCCAGECTTFEALAGFVWRARTRALNVRPEQRVKLLFAVDGRARFVPPLPKGYFGNGIVFTCSVCEVGVLTGSPLGFAVGLVQNRGAYKLVNG</sequence>